<feature type="transmembrane region" description="Helical" evidence="6">
    <location>
        <begin position="222"/>
        <end position="243"/>
    </location>
</feature>
<evidence type="ECO:0000256" key="6">
    <source>
        <dbReference type="SAM" id="Phobius"/>
    </source>
</evidence>
<evidence type="ECO:0000259" key="7">
    <source>
        <dbReference type="PROSITE" id="PS50850"/>
    </source>
</evidence>
<feature type="transmembrane region" description="Helical" evidence="6">
    <location>
        <begin position="144"/>
        <end position="165"/>
    </location>
</feature>
<evidence type="ECO:0000256" key="1">
    <source>
        <dbReference type="ARBA" id="ARBA00004651"/>
    </source>
</evidence>
<dbReference type="SUPFAM" id="SSF103473">
    <property type="entry name" value="MFS general substrate transporter"/>
    <property type="match status" value="1"/>
</dbReference>
<proteinExistence type="predicted"/>
<dbReference type="OrthoDB" id="9787026at2"/>
<dbReference type="PANTHER" id="PTHR23508:SF10">
    <property type="entry name" value="CARBOXYLIC ACID TRANSPORTER PROTEIN HOMOLOG"/>
    <property type="match status" value="1"/>
</dbReference>
<gene>
    <name evidence="8" type="ORF">FD46_GL001605</name>
</gene>
<evidence type="ECO:0000256" key="2">
    <source>
        <dbReference type="ARBA" id="ARBA00022448"/>
    </source>
</evidence>
<dbReference type="Gene3D" id="1.20.1250.20">
    <property type="entry name" value="MFS general substrate transporter like domains"/>
    <property type="match status" value="2"/>
</dbReference>
<feature type="transmembrane region" description="Helical" evidence="6">
    <location>
        <begin position="57"/>
        <end position="76"/>
    </location>
</feature>
<dbReference type="GO" id="GO:0046943">
    <property type="term" value="F:carboxylic acid transmembrane transporter activity"/>
    <property type="evidence" value="ECO:0007669"/>
    <property type="project" value="TreeGrafter"/>
</dbReference>
<keyword evidence="3 6" id="KW-0812">Transmembrane</keyword>
<feature type="transmembrane region" description="Helical" evidence="6">
    <location>
        <begin position="85"/>
        <end position="103"/>
    </location>
</feature>
<feature type="transmembrane region" description="Helical" evidence="6">
    <location>
        <begin position="109"/>
        <end position="132"/>
    </location>
</feature>
<dbReference type="PROSITE" id="PS50850">
    <property type="entry name" value="MFS"/>
    <property type="match status" value="1"/>
</dbReference>
<keyword evidence="5 6" id="KW-0472">Membrane</keyword>
<name>A0A0R1MJ43_9LACO</name>
<dbReference type="PANTHER" id="PTHR23508">
    <property type="entry name" value="CARBOXYLIC ACID TRANSPORTER PROTEIN HOMOLOG"/>
    <property type="match status" value="1"/>
</dbReference>
<comment type="subcellular location">
    <subcellularLocation>
        <location evidence="1">Cell membrane</location>
        <topology evidence="1">Multi-pass membrane protein</topology>
    </subcellularLocation>
</comment>
<evidence type="ECO:0000313" key="8">
    <source>
        <dbReference type="EMBL" id="KRL04475.1"/>
    </source>
</evidence>
<dbReference type="Pfam" id="PF07690">
    <property type="entry name" value="MFS_1"/>
    <property type="match status" value="1"/>
</dbReference>
<dbReference type="EMBL" id="AZEH01000039">
    <property type="protein sequence ID" value="KRL04475.1"/>
    <property type="molecule type" value="Genomic_DNA"/>
</dbReference>
<feature type="transmembrane region" description="Helical" evidence="6">
    <location>
        <begin position="171"/>
        <end position="188"/>
    </location>
</feature>
<keyword evidence="9" id="KW-1185">Reference proteome</keyword>
<feature type="transmembrane region" description="Helical" evidence="6">
    <location>
        <begin position="353"/>
        <end position="372"/>
    </location>
</feature>
<feature type="transmembrane region" description="Helical" evidence="6">
    <location>
        <begin position="263"/>
        <end position="280"/>
    </location>
</feature>
<dbReference type="InterPro" id="IPR020846">
    <property type="entry name" value="MFS_dom"/>
</dbReference>
<dbReference type="AlphaFoldDB" id="A0A0R1MJ43"/>
<comment type="caution">
    <text evidence="8">The sequence shown here is derived from an EMBL/GenBank/DDBJ whole genome shotgun (WGS) entry which is preliminary data.</text>
</comment>
<accession>A0A0R1MJ43</accession>
<sequence length="415" mass="44724">MQQLKSPAQSRLSSEQKWVIASTSAGFSLENMDIMFLSFALAPIIASLHISSAAAGMIGSVTNLGMLAGGALFGILGDRFGRVRTFSYTIFIFAIATGMMYFANNLALIYVLRFIAGIGAGGEYGVGIALIAESFEQQHVGRMTSVAAIGGQFGAILAALSAAYIIPHYGWNTLFLVGLIPVALTYFVRQNLHESEDFMKTHLTVSSKNKVSFKRLFETPQIALQTLGLMVMTIVQIAGYFGLMNWLPMIVQQKQGLSVSGSSLWMISTIIGMCLGMTVFGSLFDRFGARKAFSIFLPASALVTFAIVLAQSTLQLVIIGAIVGFFSNGMFGGYGAVISFLYPTEIRSTANNVIMNVGRAIGGFSSVIIGILMDHFSLFVTMGFLSALYLLSFTVMLLLPGLAKIRNNRPLITEK</sequence>
<keyword evidence="4 6" id="KW-1133">Transmembrane helix</keyword>
<protein>
    <submittedName>
        <fullName evidence="8">MFS family major facilitator transporter</fullName>
    </submittedName>
</protein>
<dbReference type="PATRIC" id="fig|1423777.3.peg.1656"/>
<dbReference type="InterPro" id="IPR036259">
    <property type="entry name" value="MFS_trans_sf"/>
</dbReference>
<keyword evidence="2" id="KW-0813">Transport</keyword>
<dbReference type="RefSeq" id="WP_057896439.1">
    <property type="nucleotide sequence ID" value="NZ_AZEH01000039.1"/>
</dbReference>
<feature type="transmembrane region" description="Helical" evidence="6">
    <location>
        <begin position="34"/>
        <end position="51"/>
    </location>
</feature>
<dbReference type="STRING" id="1423777.FD46_GL001605"/>
<evidence type="ECO:0000256" key="4">
    <source>
        <dbReference type="ARBA" id="ARBA00022989"/>
    </source>
</evidence>
<feature type="domain" description="Major facilitator superfamily (MFS) profile" evidence="7">
    <location>
        <begin position="19"/>
        <end position="404"/>
    </location>
</feature>
<feature type="transmembrane region" description="Helical" evidence="6">
    <location>
        <begin position="378"/>
        <end position="399"/>
    </location>
</feature>
<dbReference type="GO" id="GO:0005886">
    <property type="term" value="C:plasma membrane"/>
    <property type="evidence" value="ECO:0007669"/>
    <property type="project" value="UniProtKB-SubCell"/>
</dbReference>
<dbReference type="Proteomes" id="UP000051686">
    <property type="component" value="Unassembled WGS sequence"/>
</dbReference>
<organism evidence="8 9">
    <name type="scientific">Liquorilactobacillus oeni DSM 19972</name>
    <dbReference type="NCBI Taxonomy" id="1423777"/>
    <lineage>
        <taxon>Bacteria</taxon>
        <taxon>Bacillati</taxon>
        <taxon>Bacillota</taxon>
        <taxon>Bacilli</taxon>
        <taxon>Lactobacillales</taxon>
        <taxon>Lactobacillaceae</taxon>
        <taxon>Liquorilactobacillus</taxon>
    </lineage>
</organism>
<feature type="transmembrane region" description="Helical" evidence="6">
    <location>
        <begin position="316"/>
        <end position="341"/>
    </location>
</feature>
<reference evidence="8 9" key="1">
    <citation type="journal article" date="2015" name="Genome Announc.">
        <title>Expanding the biotechnology potential of lactobacilli through comparative genomics of 213 strains and associated genera.</title>
        <authorList>
            <person name="Sun Z."/>
            <person name="Harris H.M."/>
            <person name="McCann A."/>
            <person name="Guo C."/>
            <person name="Argimon S."/>
            <person name="Zhang W."/>
            <person name="Yang X."/>
            <person name="Jeffery I.B."/>
            <person name="Cooney J.C."/>
            <person name="Kagawa T.F."/>
            <person name="Liu W."/>
            <person name="Song Y."/>
            <person name="Salvetti E."/>
            <person name="Wrobel A."/>
            <person name="Rasinkangas P."/>
            <person name="Parkhill J."/>
            <person name="Rea M.C."/>
            <person name="O'Sullivan O."/>
            <person name="Ritari J."/>
            <person name="Douillard F.P."/>
            <person name="Paul Ross R."/>
            <person name="Yang R."/>
            <person name="Briner A.E."/>
            <person name="Felis G.E."/>
            <person name="de Vos W.M."/>
            <person name="Barrangou R."/>
            <person name="Klaenhammer T.R."/>
            <person name="Caufield P.W."/>
            <person name="Cui Y."/>
            <person name="Zhang H."/>
            <person name="O'Toole P.W."/>
        </authorList>
    </citation>
    <scope>NUCLEOTIDE SEQUENCE [LARGE SCALE GENOMIC DNA]</scope>
    <source>
        <strain evidence="8 9">DSM 19972</strain>
    </source>
</reference>
<evidence type="ECO:0000256" key="5">
    <source>
        <dbReference type="ARBA" id="ARBA00023136"/>
    </source>
</evidence>
<evidence type="ECO:0000256" key="3">
    <source>
        <dbReference type="ARBA" id="ARBA00022692"/>
    </source>
</evidence>
<dbReference type="InterPro" id="IPR011701">
    <property type="entry name" value="MFS"/>
</dbReference>
<feature type="transmembrane region" description="Helical" evidence="6">
    <location>
        <begin position="292"/>
        <end position="310"/>
    </location>
</feature>
<evidence type="ECO:0000313" key="9">
    <source>
        <dbReference type="Proteomes" id="UP000051686"/>
    </source>
</evidence>